<keyword evidence="2" id="KW-0547">Nucleotide-binding</keyword>
<evidence type="ECO:0000259" key="5">
    <source>
        <dbReference type="PROSITE" id="PS51716"/>
    </source>
</evidence>
<dbReference type="GO" id="GO:0005525">
    <property type="term" value="F:GTP binding"/>
    <property type="evidence" value="ECO:0007669"/>
    <property type="project" value="UniProtKB-KW"/>
</dbReference>
<dbReference type="AlphaFoldDB" id="A0A9D4N3K2"/>
<dbReference type="Pfam" id="PF05049">
    <property type="entry name" value="IIGP"/>
    <property type="match status" value="1"/>
</dbReference>
<dbReference type="FunFam" id="3.40.50.300:FF:000541">
    <property type="entry name" value="Immunity related GTPase M"/>
    <property type="match status" value="1"/>
</dbReference>
<keyword evidence="4" id="KW-0342">GTP-binding</keyword>
<evidence type="ECO:0000256" key="1">
    <source>
        <dbReference type="ARBA" id="ARBA00005429"/>
    </source>
</evidence>
<dbReference type="SUPFAM" id="SSF52540">
    <property type="entry name" value="P-loop containing nucleoside triphosphate hydrolases"/>
    <property type="match status" value="1"/>
</dbReference>
<evidence type="ECO:0000313" key="7">
    <source>
        <dbReference type="Proteomes" id="UP000828390"/>
    </source>
</evidence>
<evidence type="ECO:0000256" key="2">
    <source>
        <dbReference type="ARBA" id="ARBA00022741"/>
    </source>
</evidence>
<dbReference type="InterPro" id="IPR027417">
    <property type="entry name" value="P-loop_NTPase"/>
</dbReference>
<dbReference type="PROSITE" id="PS51716">
    <property type="entry name" value="G_IRG"/>
    <property type="match status" value="1"/>
</dbReference>
<dbReference type="InterPro" id="IPR051515">
    <property type="entry name" value="IRG"/>
</dbReference>
<feature type="domain" description="IRG-type G" evidence="5">
    <location>
        <begin position="30"/>
        <end position="217"/>
    </location>
</feature>
<evidence type="ECO:0000256" key="3">
    <source>
        <dbReference type="ARBA" id="ARBA00022801"/>
    </source>
</evidence>
<evidence type="ECO:0000313" key="6">
    <source>
        <dbReference type="EMBL" id="KAH3888993.1"/>
    </source>
</evidence>
<keyword evidence="7" id="KW-1185">Reference proteome</keyword>
<comment type="caution">
    <text evidence="6">The sequence shown here is derived from an EMBL/GenBank/DDBJ whole genome shotgun (WGS) entry which is preliminary data.</text>
</comment>
<reference evidence="6" key="1">
    <citation type="journal article" date="2019" name="bioRxiv">
        <title>The Genome of the Zebra Mussel, Dreissena polymorpha: A Resource for Invasive Species Research.</title>
        <authorList>
            <person name="McCartney M.A."/>
            <person name="Auch B."/>
            <person name="Kono T."/>
            <person name="Mallez S."/>
            <person name="Zhang Y."/>
            <person name="Obille A."/>
            <person name="Becker A."/>
            <person name="Abrahante J.E."/>
            <person name="Garbe J."/>
            <person name="Badalamenti J.P."/>
            <person name="Herman A."/>
            <person name="Mangelson H."/>
            <person name="Liachko I."/>
            <person name="Sullivan S."/>
            <person name="Sone E.D."/>
            <person name="Koren S."/>
            <person name="Silverstein K.A.T."/>
            <person name="Beckman K.B."/>
            <person name="Gohl D.M."/>
        </authorList>
    </citation>
    <scope>NUCLEOTIDE SEQUENCE</scope>
    <source>
        <strain evidence="6">Duluth1</strain>
        <tissue evidence="6">Whole animal</tissue>
    </source>
</reference>
<dbReference type="PANTHER" id="PTHR32341">
    <property type="entry name" value="INTERFERON-INDUCIBLE GTPASE"/>
    <property type="match status" value="1"/>
</dbReference>
<protein>
    <recommendedName>
        <fullName evidence="5">IRG-type G domain-containing protein</fullName>
    </recommendedName>
</protein>
<dbReference type="InterPro" id="IPR030385">
    <property type="entry name" value="G_IRG_dom"/>
</dbReference>
<dbReference type="GO" id="GO:0003924">
    <property type="term" value="F:GTPase activity"/>
    <property type="evidence" value="ECO:0007669"/>
    <property type="project" value="TreeGrafter"/>
</dbReference>
<name>A0A9D4N3K2_DREPO</name>
<dbReference type="GO" id="GO:0016020">
    <property type="term" value="C:membrane"/>
    <property type="evidence" value="ECO:0007669"/>
    <property type="project" value="InterPro"/>
</dbReference>
<dbReference type="Proteomes" id="UP000828390">
    <property type="component" value="Unassembled WGS sequence"/>
</dbReference>
<evidence type="ECO:0000256" key="4">
    <source>
        <dbReference type="ARBA" id="ARBA00023134"/>
    </source>
</evidence>
<organism evidence="6 7">
    <name type="scientific">Dreissena polymorpha</name>
    <name type="common">Zebra mussel</name>
    <name type="synonym">Mytilus polymorpha</name>
    <dbReference type="NCBI Taxonomy" id="45954"/>
    <lineage>
        <taxon>Eukaryota</taxon>
        <taxon>Metazoa</taxon>
        <taxon>Spiralia</taxon>
        <taxon>Lophotrochozoa</taxon>
        <taxon>Mollusca</taxon>
        <taxon>Bivalvia</taxon>
        <taxon>Autobranchia</taxon>
        <taxon>Heteroconchia</taxon>
        <taxon>Euheterodonta</taxon>
        <taxon>Imparidentia</taxon>
        <taxon>Neoheterodontei</taxon>
        <taxon>Myida</taxon>
        <taxon>Dreissenoidea</taxon>
        <taxon>Dreissenidae</taxon>
        <taxon>Dreissena</taxon>
    </lineage>
</organism>
<dbReference type="InterPro" id="IPR007743">
    <property type="entry name" value="Immunity-related_GTPase-like"/>
</dbReference>
<accession>A0A9D4N3K2</accession>
<dbReference type="EMBL" id="JAIWYP010000001">
    <property type="protein sequence ID" value="KAH3888993.1"/>
    <property type="molecule type" value="Genomic_DNA"/>
</dbReference>
<gene>
    <name evidence="6" type="ORF">DPMN_013039</name>
</gene>
<keyword evidence="3" id="KW-0378">Hydrolase</keyword>
<comment type="similarity">
    <text evidence="1">Belongs to the TRAFAC class dynamin-like GTPase superfamily. IRG family.</text>
</comment>
<dbReference type="PANTHER" id="PTHR32341:SF17">
    <property type="entry name" value="IRG-TYPE G DOMAIN-CONTAINING PROTEIN"/>
    <property type="match status" value="1"/>
</dbReference>
<reference evidence="6" key="2">
    <citation type="submission" date="2020-11" db="EMBL/GenBank/DDBJ databases">
        <authorList>
            <person name="McCartney M.A."/>
            <person name="Auch B."/>
            <person name="Kono T."/>
            <person name="Mallez S."/>
            <person name="Becker A."/>
            <person name="Gohl D.M."/>
            <person name="Silverstein K.A.T."/>
            <person name="Koren S."/>
            <person name="Bechman K.B."/>
            <person name="Herman A."/>
            <person name="Abrahante J.E."/>
            <person name="Garbe J."/>
        </authorList>
    </citation>
    <scope>NUCLEOTIDE SEQUENCE</scope>
    <source>
        <strain evidence="6">Duluth1</strain>
        <tissue evidence="6">Whole animal</tissue>
    </source>
</reference>
<proteinExistence type="inferred from homology"/>
<sequence>MKESQRILKESGFNALMKEFSDKNNSWKNVQIKIALTGQTGVGKSSLINALRNMKEDDVGGAKIGCTETTKEPTPYSYRENENVVLWDLPGVGTPMFPKEAYLEKIHFEEYDSVLIVSNTRFKENDTWLAQQISVKYPNSNLFFVRTKVENDLRRYQEAHGRILFPEERNQLCKKIRDDCMENLIKENIKDARIFLVNSHRTNEFDFGKLQSMLIEKVSSLKRDAMILSLSSVSNDVVAEKIRVLEGRIAQVSLAGAFAAIRLLRKLLNIVSLEEKEASPSKISSLLLKRVCNRILININILLF</sequence>
<dbReference type="Gene3D" id="3.40.50.300">
    <property type="entry name" value="P-loop containing nucleotide triphosphate hydrolases"/>
    <property type="match status" value="1"/>
</dbReference>